<protein>
    <submittedName>
        <fullName evidence="1">SFRICE_009299</fullName>
    </submittedName>
</protein>
<reference evidence="1" key="1">
    <citation type="submission" date="2016-07" db="EMBL/GenBank/DDBJ databases">
        <authorList>
            <person name="Bretaudeau A."/>
        </authorList>
    </citation>
    <scope>NUCLEOTIDE SEQUENCE</scope>
    <source>
        <strain evidence="1">Rice</strain>
        <tissue evidence="1">Whole body</tissue>
    </source>
</reference>
<gene>
    <name evidence="1" type="ORF">SFRICE_009299</name>
</gene>
<proteinExistence type="predicted"/>
<organism evidence="1">
    <name type="scientific">Spodoptera frugiperda</name>
    <name type="common">Fall armyworm</name>
    <dbReference type="NCBI Taxonomy" id="7108"/>
    <lineage>
        <taxon>Eukaryota</taxon>
        <taxon>Metazoa</taxon>
        <taxon>Ecdysozoa</taxon>
        <taxon>Arthropoda</taxon>
        <taxon>Hexapoda</taxon>
        <taxon>Insecta</taxon>
        <taxon>Pterygota</taxon>
        <taxon>Neoptera</taxon>
        <taxon>Endopterygota</taxon>
        <taxon>Lepidoptera</taxon>
        <taxon>Glossata</taxon>
        <taxon>Ditrysia</taxon>
        <taxon>Noctuoidea</taxon>
        <taxon>Noctuidae</taxon>
        <taxon>Amphipyrinae</taxon>
        <taxon>Spodoptera</taxon>
    </lineage>
</organism>
<accession>A0A2H1WVX2</accession>
<sequence length="320" mass="34400">MGRRLAAISPDGCKWNAPEKRYIFYCKRILYVVKASAENQHRDSQPSSSGYGILAEHWPFCAVVHGLGKWVGRRVGVRVAVVGGVEVAAAAAPATGSWRADVVVLRSARGPCAGVPPRLMSEPPLWGSRGRALPNLERDGVLVCGHNTMVTVGKKGCDKWLRCCERCERCGGRNSGGGGAGGGSPAPPGDVRNAPVLRQKEIISDTTLTASLLVESENQKTSVTLTRRQVAHRHLIAQSLYLPVYKEYVMDVTARVNPIQCSLYIETIAKFSAGRGREGVDRDNEMNAGPRCRVAPTFPQCILDVPRRGKASDIGGSGDG</sequence>
<dbReference type="EMBL" id="ODYU01011468">
    <property type="protein sequence ID" value="SOQ57219.1"/>
    <property type="molecule type" value="Genomic_DNA"/>
</dbReference>
<evidence type="ECO:0000313" key="1">
    <source>
        <dbReference type="EMBL" id="SOQ57219.1"/>
    </source>
</evidence>
<name>A0A2H1WVX2_SPOFR</name>
<dbReference type="AlphaFoldDB" id="A0A2H1WVX2"/>